<dbReference type="InterPro" id="IPR016187">
    <property type="entry name" value="CTDL_fold"/>
</dbReference>
<dbReference type="SMART" id="SM00034">
    <property type="entry name" value="CLECT"/>
    <property type="match status" value="1"/>
</dbReference>
<dbReference type="Pfam" id="PF00059">
    <property type="entry name" value="Lectin_C"/>
    <property type="match status" value="1"/>
</dbReference>
<keyword evidence="1" id="KW-0430">Lectin</keyword>
<dbReference type="Proteomes" id="UP001283361">
    <property type="component" value="Unassembled WGS sequence"/>
</dbReference>
<evidence type="ECO:0000256" key="3">
    <source>
        <dbReference type="SAM" id="Phobius"/>
    </source>
</evidence>
<dbReference type="InterPro" id="IPR016186">
    <property type="entry name" value="C-type_lectin-like/link_sf"/>
</dbReference>
<accession>A0AAE0YQS9</accession>
<evidence type="ECO:0000313" key="6">
    <source>
        <dbReference type="Proteomes" id="UP001283361"/>
    </source>
</evidence>
<name>A0AAE0YQS9_9GAST</name>
<dbReference type="CDD" id="cd00037">
    <property type="entry name" value="CLECT"/>
    <property type="match status" value="1"/>
</dbReference>
<evidence type="ECO:0000256" key="2">
    <source>
        <dbReference type="SAM" id="MobiDB-lite"/>
    </source>
</evidence>
<dbReference type="AlphaFoldDB" id="A0AAE0YQS9"/>
<sequence length="367" mass="41294">MSKLLLDLALWIYGVYLLLDFSLCITMTELCPFEWRPSLTSRSCIKLFWKQKPWKDARKICQTHGGDLLTNYDKEKRDVVYGRKHKGRFWIGLNDRRKEGNFEWLDDNQTISNIPWASSEPDNHNGREDCVAMFDTPQRHTQMQDRDCRDYMNFICEFFPVCTSNTFGVNCSEICNPKCGGLNNACDTFSGYCFSGCDDGYTGERCEDPCTNNTFGKNCSEMCSQTCGGLKNACNHVNGFCLSGCDDGYEGKRCRTQSSKNDVFYIAAVMAALMFLLIVLTSVIIFFRRGPTKKTEKDDFESEEMSASPDGQDSVSDVSSGNPDSSDGHPSFHASNELVASRSNVHTTDVSNVRFSNFSANSVSFAK</sequence>
<dbReference type="InterPro" id="IPR001304">
    <property type="entry name" value="C-type_lectin-like"/>
</dbReference>
<keyword evidence="3" id="KW-0472">Membrane</keyword>
<protein>
    <recommendedName>
        <fullName evidence="4">C-type lectin domain-containing protein</fullName>
    </recommendedName>
</protein>
<dbReference type="GO" id="GO:0005615">
    <property type="term" value="C:extracellular space"/>
    <property type="evidence" value="ECO:0007669"/>
    <property type="project" value="TreeGrafter"/>
</dbReference>
<dbReference type="GO" id="GO:0030246">
    <property type="term" value="F:carbohydrate binding"/>
    <property type="evidence" value="ECO:0007669"/>
    <property type="project" value="UniProtKB-KW"/>
</dbReference>
<comment type="caution">
    <text evidence="5">The sequence shown here is derived from an EMBL/GenBank/DDBJ whole genome shotgun (WGS) entry which is preliminary data.</text>
</comment>
<dbReference type="Gene3D" id="3.10.100.10">
    <property type="entry name" value="Mannose-Binding Protein A, subunit A"/>
    <property type="match status" value="1"/>
</dbReference>
<dbReference type="PANTHER" id="PTHR22799:SF6">
    <property type="entry name" value="C-TYPE LECTIN DOMAIN FAMILY 4 MEMBER M-LIKE"/>
    <property type="match status" value="1"/>
</dbReference>
<feature type="transmembrane region" description="Helical" evidence="3">
    <location>
        <begin position="263"/>
        <end position="287"/>
    </location>
</feature>
<gene>
    <name evidence="5" type="ORF">RRG08_006345</name>
</gene>
<keyword evidence="3" id="KW-0812">Transmembrane</keyword>
<organism evidence="5 6">
    <name type="scientific">Elysia crispata</name>
    <name type="common">lettuce slug</name>
    <dbReference type="NCBI Taxonomy" id="231223"/>
    <lineage>
        <taxon>Eukaryota</taxon>
        <taxon>Metazoa</taxon>
        <taxon>Spiralia</taxon>
        <taxon>Lophotrochozoa</taxon>
        <taxon>Mollusca</taxon>
        <taxon>Gastropoda</taxon>
        <taxon>Heterobranchia</taxon>
        <taxon>Euthyneura</taxon>
        <taxon>Panpulmonata</taxon>
        <taxon>Sacoglossa</taxon>
        <taxon>Placobranchoidea</taxon>
        <taxon>Plakobranchidae</taxon>
        <taxon>Elysia</taxon>
    </lineage>
</organism>
<keyword evidence="3" id="KW-1133">Transmembrane helix</keyword>
<feature type="region of interest" description="Disordered" evidence="2">
    <location>
        <begin position="296"/>
        <end position="338"/>
    </location>
</feature>
<dbReference type="SUPFAM" id="SSF56436">
    <property type="entry name" value="C-type lectin-like"/>
    <property type="match status" value="1"/>
</dbReference>
<dbReference type="PROSITE" id="PS50041">
    <property type="entry name" value="C_TYPE_LECTIN_2"/>
    <property type="match status" value="1"/>
</dbReference>
<dbReference type="PANTHER" id="PTHR22799">
    <property type="entry name" value="TETRANECTIN-RELATED"/>
    <property type="match status" value="1"/>
</dbReference>
<evidence type="ECO:0000256" key="1">
    <source>
        <dbReference type="ARBA" id="ARBA00022734"/>
    </source>
</evidence>
<proteinExistence type="predicted"/>
<evidence type="ECO:0000313" key="5">
    <source>
        <dbReference type="EMBL" id="KAK3753965.1"/>
    </source>
</evidence>
<feature type="domain" description="C-type lectin" evidence="4">
    <location>
        <begin position="40"/>
        <end position="157"/>
    </location>
</feature>
<dbReference type="EMBL" id="JAWDGP010005687">
    <property type="protein sequence ID" value="KAK3753965.1"/>
    <property type="molecule type" value="Genomic_DNA"/>
</dbReference>
<reference evidence="5" key="1">
    <citation type="journal article" date="2023" name="G3 (Bethesda)">
        <title>A reference genome for the long-term kleptoplast-retaining sea slug Elysia crispata morphotype clarki.</title>
        <authorList>
            <person name="Eastman K.E."/>
            <person name="Pendleton A.L."/>
            <person name="Shaikh M.A."/>
            <person name="Suttiyut T."/>
            <person name="Ogas R."/>
            <person name="Tomko P."/>
            <person name="Gavelis G."/>
            <person name="Widhalm J.R."/>
            <person name="Wisecaver J.H."/>
        </authorList>
    </citation>
    <scope>NUCLEOTIDE SEQUENCE</scope>
    <source>
        <strain evidence="5">ECLA1</strain>
    </source>
</reference>
<dbReference type="InterPro" id="IPR051663">
    <property type="entry name" value="CLec_Tetranectin-domain"/>
</dbReference>
<evidence type="ECO:0000259" key="4">
    <source>
        <dbReference type="PROSITE" id="PS50041"/>
    </source>
</evidence>
<keyword evidence="6" id="KW-1185">Reference proteome</keyword>